<evidence type="ECO:0000313" key="5">
    <source>
        <dbReference type="Proteomes" id="UP000245539"/>
    </source>
</evidence>
<dbReference type="OrthoDB" id="9801945at2"/>
<comment type="caution">
    <text evidence="4">The sequence shown here is derived from an EMBL/GenBank/DDBJ whole genome shotgun (WGS) entry which is preliminary data.</text>
</comment>
<dbReference type="InterPro" id="IPR044672">
    <property type="entry name" value="MOCS2A"/>
</dbReference>
<protein>
    <recommendedName>
        <fullName evidence="3">Molybdopterin synthase sulfur carrier subunit</fullName>
    </recommendedName>
</protein>
<evidence type="ECO:0000256" key="1">
    <source>
        <dbReference type="ARBA" id="ARBA00022741"/>
    </source>
</evidence>
<organism evidence="4 5">
    <name type="scientific">Leucothrix pacifica</name>
    <dbReference type="NCBI Taxonomy" id="1247513"/>
    <lineage>
        <taxon>Bacteria</taxon>
        <taxon>Pseudomonadati</taxon>
        <taxon>Pseudomonadota</taxon>
        <taxon>Gammaproteobacteria</taxon>
        <taxon>Thiotrichales</taxon>
        <taxon>Thiotrichaceae</taxon>
        <taxon>Leucothrix</taxon>
    </lineage>
</organism>
<dbReference type="Gene3D" id="3.10.20.30">
    <property type="match status" value="1"/>
</dbReference>
<dbReference type="UniPathway" id="UPA00344"/>
<accession>A0A317CNJ3</accession>
<dbReference type="GO" id="GO:0000166">
    <property type="term" value="F:nucleotide binding"/>
    <property type="evidence" value="ECO:0007669"/>
    <property type="project" value="UniProtKB-KW"/>
</dbReference>
<dbReference type="GO" id="GO:0006777">
    <property type="term" value="P:Mo-molybdopterin cofactor biosynthetic process"/>
    <property type="evidence" value="ECO:0007669"/>
    <property type="project" value="InterPro"/>
</dbReference>
<dbReference type="EMBL" id="QGKM01000005">
    <property type="protein sequence ID" value="PWR00119.1"/>
    <property type="molecule type" value="Genomic_DNA"/>
</dbReference>
<dbReference type="InterPro" id="IPR012675">
    <property type="entry name" value="Beta-grasp_dom_sf"/>
</dbReference>
<keyword evidence="5" id="KW-1185">Reference proteome</keyword>
<dbReference type="GO" id="GO:1990133">
    <property type="term" value="C:molybdopterin adenylyltransferase complex"/>
    <property type="evidence" value="ECO:0007669"/>
    <property type="project" value="TreeGrafter"/>
</dbReference>
<proteinExistence type="inferred from homology"/>
<reference evidence="4 5" key="1">
    <citation type="submission" date="2018-05" db="EMBL/GenBank/DDBJ databases">
        <title>Leucothrix arctica sp. nov., isolated from Arctic seawater.</title>
        <authorList>
            <person name="Choi A."/>
            <person name="Baek K."/>
        </authorList>
    </citation>
    <scope>NUCLEOTIDE SEQUENCE [LARGE SCALE GENOMIC DNA]</scope>
    <source>
        <strain evidence="4 5">JCM 18388</strain>
    </source>
</reference>
<name>A0A317CNJ3_9GAMM</name>
<keyword evidence="1" id="KW-0547">Nucleotide-binding</keyword>
<dbReference type="SUPFAM" id="SSF54285">
    <property type="entry name" value="MoaD/ThiS"/>
    <property type="match status" value="1"/>
</dbReference>
<dbReference type="NCBIfam" id="TIGR01682">
    <property type="entry name" value="moaD"/>
    <property type="match status" value="1"/>
</dbReference>
<gene>
    <name evidence="4" type="primary">moaD</name>
    <name evidence="4" type="ORF">DKW60_02985</name>
</gene>
<comment type="similarity">
    <text evidence="2">Belongs to the MoaD family.</text>
</comment>
<dbReference type="InterPro" id="IPR016155">
    <property type="entry name" value="Mopterin_synth/thiamin_S_b"/>
</dbReference>
<dbReference type="PANTHER" id="PTHR33359:SF1">
    <property type="entry name" value="MOLYBDOPTERIN SYNTHASE SULFUR CARRIER SUBUNIT"/>
    <property type="match status" value="1"/>
</dbReference>
<dbReference type="PANTHER" id="PTHR33359">
    <property type="entry name" value="MOLYBDOPTERIN SYNTHASE SULFUR CARRIER SUBUNIT"/>
    <property type="match status" value="1"/>
</dbReference>
<evidence type="ECO:0000313" key="4">
    <source>
        <dbReference type="EMBL" id="PWR00119.1"/>
    </source>
</evidence>
<dbReference type="Pfam" id="PF02597">
    <property type="entry name" value="ThiS"/>
    <property type="match status" value="1"/>
</dbReference>
<evidence type="ECO:0000256" key="3">
    <source>
        <dbReference type="ARBA" id="ARBA00024247"/>
    </source>
</evidence>
<dbReference type="CDD" id="cd00754">
    <property type="entry name" value="Ubl_MoaD"/>
    <property type="match status" value="1"/>
</dbReference>
<dbReference type="Proteomes" id="UP000245539">
    <property type="component" value="Unassembled WGS sequence"/>
</dbReference>
<sequence length="78" mass="8325">MKAVKVLYFASLRELLGKSGDTLPLDVEQTALTIWQTLNPNSSLPESCLIAINQEYAAADSIVNAGDELAFFPPVTGG</sequence>
<dbReference type="InterPro" id="IPR003749">
    <property type="entry name" value="ThiS/MoaD-like"/>
</dbReference>
<dbReference type="RefSeq" id="WP_109836175.1">
    <property type="nucleotide sequence ID" value="NZ_QGKM01000005.1"/>
</dbReference>
<dbReference type="AlphaFoldDB" id="A0A317CNJ3"/>
<evidence type="ECO:0000256" key="2">
    <source>
        <dbReference type="ARBA" id="ARBA00024200"/>
    </source>
</evidence>